<gene>
    <name evidence="1" type="ORF">CYNAS_LOCUS377</name>
</gene>
<sequence length="119" mass="12289">MMFAASPLKCVFRYMNLTATGNASISPEKNGISNEGKLYEVDEDGTLVAASGGFENGFGEGVWSPKGRMLVGAGGRVDWGLPNPGGTRGHWSPCGGFPASLARGSWSTGATEEGSDGRS</sequence>
<organism evidence="1 2">
    <name type="scientific">Cylicocyclus nassatus</name>
    <name type="common">Nematode worm</name>
    <dbReference type="NCBI Taxonomy" id="53992"/>
    <lineage>
        <taxon>Eukaryota</taxon>
        <taxon>Metazoa</taxon>
        <taxon>Ecdysozoa</taxon>
        <taxon>Nematoda</taxon>
        <taxon>Chromadorea</taxon>
        <taxon>Rhabditida</taxon>
        <taxon>Rhabditina</taxon>
        <taxon>Rhabditomorpha</taxon>
        <taxon>Strongyloidea</taxon>
        <taxon>Strongylidae</taxon>
        <taxon>Cylicocyclus</taxon>
    </lineage>
</organism>
<protein>
    <submittedName>
        <fullName evidence="1">Uncharacterized protein</fullName>
    </submittedName>
</protein>
<reference evidence="1" key="1">
    <citation type="submission" date="2023-07" db="EMBL/GenBank/DDBJ databases">
        <authorList>
            <consortium name="CYATHOMIX"/>
        </authorList>
    </citation>
    <scope>NUCLEOTIDE SEQUENCE</scope>
    <source>
        <strain evidence="1">N/A</strain>
    </source>
</reference>
<dbReference type="Proteomes" id="UP001176961">
    <property type="component" value="Unassembled WGS sequence"/>
</dbReference>
<accession>A0AA36DL74</accession>
<dbReference type="EMBL" id="CATQJL010000001">
    <property type="protein sequence ID" value="CAJ0588394.1"/>
    <property type="molecule type" value="Genomic_DNA"/>
</dbReference>
<evidence type="ECO:0000313" key="1">
    <source>
        <dbReference type="EMBL" id="CAJ0588394.1"/>
    </source>
</evidence>
<evidence type="ECO:0000313" key="2">
    <source>
        <dbReference type="Proteomes" id="UP001176961"/>
    </source>
</evidence>
<comment type="caution">
    <text evidence="1">The sequence shown here is derived from an EMBL/GenBank/DDBJ whole genome shotgun (WGS) entry which is preliminary data.</text>
</comment>
<proteinExistence type="predicted"/>
<dbReference type="AlphaFoldDB" id="A0AA36DL74"/>
<name>A0AA36DL74_CYLNA</name>
<keyword evidence="2" id="KW-1185">Reference proteome</keyword>